<feature type="domain" description="Porphobilinogen deaminase N-terminal" evidence="9">
    <location>
        <begin position="37"/>
        <end position="244"/>
    </location>
</feature>
<gene>
    <name evidence="8 11" type="primary">hemC</name>
    <name evidence="11" type="ORF">PPIS_a3741</name>
</gene>
<reference evidence="11 12" key="1">
    <citation type="submission" date="2015-06" db="EMBL/GenBank/DDBJ databases">
        <authorList>
            <person name="Xie B.-B."/>
            <person name="Rong J.-C."/>
            <person name="Qin Q.-L."/>
            <person name="Zhang Y.-Z."/>
        </authorList>
    </citation>
    <scope>NUCLEOTIDE SEQUENCE [LARGE SCALE GENOMIC DNA]</scope>
    <source>
        <strain evidence="11 12">JCM 20779</strain>
    </source>
</reference>
<dbReference type="NCBIfam" id="TIGR00212">
    <property type="entry name" value="hemC"/>
    <property type="match status" value="1"/>
</dbReference>
<dbReference type="CDD" id="cd13646">
    <property type="entry name" value="PBP2_EcHMBS_like"/>
    <property type="match status" value="1"/>
</dbReference>
<dbReference type="PROSITE" id="PS00533">
    <property type="entry name" value="PORPHOBILINOGEN_DEAM"/>
    <property type="match status" value="1"/>
</dbReference>
<organism evidence="11 12">
    <name type="scientific">Pseudoalteromonas piscicida</name>
    <dbReference type="NCBI Taxonomy" id="43662"/>
    <lineage>
        <taxon>Bacteria</taxon>
        <taxon>Pseudomonadati</taxon>
        <taxon>Pseudomonadota</taxon>
        <taxon>Gammaproteobacteria</taxon>
        <taxon>Alteromonadales</taxon>
        <taxon>Pseudoalteromonadaceae</taxon>
        <taxon>Pseudoalteromonas</taxon>
    </lineage>
</organism>
<protein>
    <recommendedName>
        <fullName evidence="8">Porphobilinogen deaminase</fullName>
        <shortName evidence="8">PBG</shortName>
        <ecNumber evidence="8">2.5.1.61</ecNumber>
    </recommendedName>
    <alternativeName>
        <fullName evidence="8">Hydroxymethylbilane synthase</fullName>
        <shortName evidence="8">HMBS</shortName>
    </alternativeName>
    <alternativeName>
        <fullName evidence="8">Pre-uroporphyrinogen synthase</fullName>
    </alternativeName>
</protein>
<comment type="cofactor">
    <cofactor evidence="8">
        <name>dipyrromethane</name>
        <dbReference type="ChEBI" id="CHEBI:60342"/>
    </cofactor>
    <text evidence="8">Binds 1 dipyrromethane group covalently.</text>
</comment>
<accession>A0ABM6NIB0</accession>
<comment type="similarity">
    <text evidence="3 8">Belongs to the HMBS family.</text>
</comment>
<dbReference type="Gene3D" id="3.30.160.40">
    <property type="entry name" value="Porphobilinogen deaminase, C-terminal domain"/>
    <property type="match status" value="1"/>
</dbReference>
<evidence type="ECO:0000259" key="10">
    <source>
        <dbReference type="Pfam" id="PF03900"/>
    </source>
</evidence>
<evidence type="ECO:0000256" key="3">
    <source>
        <dbReference type="ARBA" id="ARBA00005638"/>
    </source>
</evidence>
<evidence type="ECO:0000256" key="7">
    <source>
        <dbReference type="ARBA" id="ARBA00048169"/>
    </source>
</evidence>
<evidence type="ECO:0000256" key="1">
    <source>
        <dbReference type="ARBA" id="ARBA00002869"/>
    </source>
</evidence>
<comment type="catalytic activity">
    <reaction evidence="7 8">
        <text>4 porphobilinogen + H2O = hydroxymethylbilane + 4 NH4(+)</text>
        <dbReference type="Rhea" id="RHEA:13185"/>
        <dbReference type="ChEBI" id="CHEBI:15377"/>
        <dbReference type="ChEBI" id="CHEBI:28938"/>
        <dbReference type="ChEBI" id="CHEBI:57845"/>
        <dbReference type="ChEBI" id="CHEBI:58126"/>
        <dbReference type="EC" id="2.5.1.61"/>
    </reaction>
</comment>
<feature type="modified residue" description="S-(dipyrrolylmethanemethyl)cysteine" evidence="8">
    <location>
        <position position="273"/>
    </location>
</feature>
<dbReference type="Pfam" id="PF01379">
    <property type="entry name" value="Porphobil_deam"/>
    <property type="match status" value="1"/>
</dbReference>
<evidence type="ECO:0000259" key="9">
    <source>
        <dbReference type="Pfam" id="PF01379"/>
    </source>
</evidence>
<evidence type="ECO:0000256" key="6">
    <source>
        <dbReference type="ARBA" id="ARBA00023244"/>
    </source>
</evidence>
<evidence type="ECO:0000313" key="11">
    <source>
        <dbReference type="EMBL" id="ATD08475.1"/>
    </source>
</evidence>
<dbReference type="InterPro" id="IPR000860">
    <property type="entry name" value="HemC"/>
</dbReference>
<sequence length="341" mass="36967">MYGSLRLTAITTQLTLCSGNNAAINERQIMTEQVSILRIATRKSALALWQAEFVKAELEKHHANLKVELVPMSTKGDKILDTPLAKIGGKGLFVKELEQAMLEGRADIAVHSMKDVPVDFPEGLELHTICEREDPRDAFVSNTYTSLVELPEGAVVGTSSLRRQCQIRAARPDLFIKDLRGNVNTRLAKLDAGEFDAIILAAAGLIRLEMVDRIASYIEPEDSLPANGQGAVGIECRSDDAQTKAFLAPLEHTDTRIRVLAERAMNRRLEGGCQVPIGAYAEVSGDQVHLRGLVGAVDGSEILRGECSGTVAEAEQLGIQLAESLLAQGADKILAEVYRDA</sequence>
<keyword evidence="5 8" id="KW-0808">Transferase</keyword>
<keyword evidence="6 8" id="KW-0627">Porphyrin biosynthesis</keyword>
<comment type="miscellaneous">
    <text evidence="8">The porphobilinogen subunits are added to the dipyrromethane group.</text>
</comment>
<dbReference type="InterPro" id="IPR022419">
    <property type="entry name" value="Porphobilin_deaminase_cofac_BS"/>
</dbReference>
<evidence type="ECO:0000256" key="8">
    <source>
        <dbReference type="HAMAP-Rule" id="MF_00260"/>
    </source>
</evidence>
<dbReference type="SUPFAM" id="SSF53850">
    <property type="entry name" value="Periplasmic binding protein-like II"/>
    <property type="match status" value="1"/>
</dbReference>
<dbReference type="EC" id="2.5.1.61" evidence="8"/>
<dbReference type="PIRSF" id="PIRSF001438">
    <property type="entry name" value="4pyrrol_synth_OHMeBilane_synth"/>
    <property type="match status" value="1"/>
</dbReference>
<dbReference type="HAMAP" id="MF_00260">
    <property type="entry name" value="Porphobil_deam"/>
    <property type="match status" value="1"/>
</dbReference>
<dbReference type="Gene3D" id="3.40.190.10">
    <property type="entry name" value="Periplasmic binding protein-like II"/>
    <property type="match status" value="2"/>
</dbReference>
<proteinExistence type="inferred from homology"/>
<dbReference type="InterPro" id="IPR022417">
    <property type="entry name" value="Porphobilin_deaminase_N"/>
</dbReference>
<evidence type="ECO:0000256" key="5">
    <source>
        <dbReference type="ARBA" id="ARBA00022679"/>
    </source>
</evidence>
<dbReference type="InterPro" id="IPR036803">
    <property type="entry name" value="Porphobilinogen_deaminase_C_sf"/>
</dbReference>
<comment type="function">
    <text evidence="1 8">Tetrapolymerization of the monopyrrole PBG into the hydroxymethylbilane pre-uroporphyrinogen in several discrete steps.</text>
</comment>
<dbReference type="Pfam" id="PF03900">
    <property type="entry name" value="Porphobil_deamC"/>
    <property type="match status" value="1"/>
</dbReference>
<dbReference type="InterPro" id="IPR022418">
    <property type="entry name" value="Porphobilinogen_deaminase_C"/>
</dbReference>
<evidence type="ECO:0000313" key="12">
    <source>
        <dbReference type="Proteomes" id="UP000016521"/>
    </source>
</evidence>
<dbReference type="PANTHER" id="PTHR11557:SF0">
    <property type="entry name" value="PORPHOBILINOGEN DEAMINASE"/>
    <property type="match status" value="1"/>
</dbReference>
<name>A0ABM6NIB0_PSEO7</name>
<keyword evidence="12" id="KW-1185">Reference proteome</keyword>
<dbReference type="PRINTS" id="PR00151">
    <property type="entry name" value="PORPHBDMNASE"/>
</dbReference>
<comment type="pathway">
    <text evidence="2">Porphyrin-containing compound metabolism; protoporphyrin-IX biosynthesis; coproporphyrinogen-III from 5-aminolevulinate: step 2/4.</text>
</comment>
<dbReference type="Proteomes" id="UP000016521">
    <property type="component" value="Chromosome I"/>
</dbReference>
<evidence type="ECO:0000256" key="2">
    <source>
        <dbReference type="ARBA" id="ARBA00004735"/>
    </source>
</evidence>
<evidence type="ECO:0000256" key="4">
    <source>
        <dbReference type="ARBA" id="ARBA00011245"/>
    </source>
</evidence>
<comment type="subunit">
    <text evidence="4 8">Monomer.</text>
</comment>
<dbReference type="EMBL" id="CP011924">
    <property type="protein sequence ID" value="ATD08475.1"/>
    <property type="molecule type" value="Genomic_DNA"/>
</dbReference>
<feature type="domain" description="Porphobilinogen deaminase C-terminal" evidence="10">
    <location>
        <begin position="257"/>
        <end position="326"/>
    </location>
</feature>
<dbReference type="PANTHER" id="PTHR11557">
    <property type="entry name" value="PORPHOBILINOGEN DEAMINASE"/>
    <property type="match status" value="1"/>
</dbReference>
<dbReference type="SUPFAM" id="SSF54782">
    <property type="entry name" value="Porphobilinogen deaminase (hydroxymethylbilane synthase), C-terminal domain"/>
    <property type="match status" value="1"/>
</dbReference>